<dbReference type="EMBL" id="CP095474">
    <property type="protein sequence ID" value="URN15040.1"/>
    <property type="molecule type" value="Genomic_DNA"/>
</dbReference>
<feature type="region of interest" description="Disordered" evidence="1">
    <location>
        <begin position="51"/>
        <end position="71"/>
    </location>
</feature>
<sequence length="153" mass="15857">MTVTEQPRQNAHHPTDPARPAPPGQSVPVAAPVGARLEQEALGEPAKVLLKAAPGDGEPRGNSPGGRIHPGSVAVARARGIGPRAWIELSPGPGVDPVVGRNGSAAKTARRTDAVRSHLCPGCHSHQYEIGPAHDRVRTWRTEAGEPVGASTI</sequence>
<reference evidence="2" key="1">
    <citation type="submission" date="2022-04" db="EMBL/GenBank/DDBJ databases">
        <title>Systematic whole-genome sequencing reveals an unexpected diversity among actinomycetoma pathogens and provides insights into their antibacterial susceptibilities.</title>
        <authorList>
            <person name="Watson A.K."/>
            <person name="Kepplinger B."/>
            <person name="Bakhiet S.M."/>
            <person name="Mhmoud N.A."/>
            <person name="Chapman J."/>
            <person name="Allenby N."/>
            <person name="Mickiewicz K."/>
            <person name="Goodfellow M."/>
            <person name="Fahal A.H."/>
            <person name="Errington J."/>
        </authorList>
    </citation>
    <scope>NUCLEOTIDE SEQUENCE</scope>
    <source>
        <strain evidence="2">SD 504</strain>
    </source>
</reference>
<evidence type="ECO:0000256" key="1">
    <source>
        <dbReference type="SAM" id="MobiDB-lite"/>
    </source>
</evidence>
<proteinExistence type="predicted"/>
<organism evidence="2 3">
    <name type="scientific">Streptomyces sudanensis</name>
    <dbReference type="NCBI Taxonomy" id="436397"/>
    <lineage>
        <taxon>Bacteria</taxon>
        <taxon>Bacillati</taxon>
        <taxon>Actinomycetota</taxon>
        <taxon>Actinomycetes</taxon>
        <taxon>Kitasatosporales</taxon>
        <taxon>Streptomycetaceae</taxon>
        <taxon>Streptomyces</taxon>
    </lineage>
</organism>
<gene>
    <name evidence="2" type="ORF">MW084_02800</name>
</gene>
<feature type="region of interest" description="Disordered" evidence="1">
    <location>
        <begin position="1"/>
        <end position="32"/>
    </location>
</feature>
<name>A0ABY4TDH2_9ACTN</name>
<evidence type="ECO:0000313" key="3">
    <source>
        <dbReference type="Proteomes" id="UP001056383"/>
    </source>
</evidence>
<evidence type="ECO:0000313" key="2">
    <source>
        <dbReference type="EMBL" id="URN15040.1"/>
    </source>
</evidence>
<dbReference type="RefSeq" id="WP_010471624.1">
    <property type="nucleotide sequence ID" value="NZ_CP095474.1"/>
</dbReference>
<protein>
    <submittedName>
        <fullName evidence="2">Uncharacterized protein</fullName>
    </submittedName>
</protein>
<keyword evidence="3" id="KW-1185">Reference proteome</keyword>
<accession>A0ABY4TDH2</accession>
<dbReference type="Proteomes" id="UP001056383">
    <property type="component" value="Chromosome"/>
</dbReference>